<keyword evidence="3" id="KW-1185">Reference proteome</keyword>
<reference evidence="3" key="1">
    <citation type="journal article" date="2019" name="Int. J. Syst. Evol. Microbiol.">
        <title>The Global Catalogue of Microorganisms (GCM) 10K type strain sequencing project: providing services to taxonomists for standard genome sequencing and annotation.</title>
        <authorList>
            <consortium name="The Broad Institute Genomics Platform"/>
            <consortium name="The Broad Institute Genome Sequencing Center for Infectious Disease"/>
            <person name="Wu L."/>
            <person name="Ma J."/>
        </authorList>
    </citation>
    <scope>NUCLEOTIDE SEQUENCE [LARGE SCALE GENOMIC DNA]</scope>
    <source>
        <strain evidence="3">JCM 12607</strain>
    </source>
</reference>
<dbReference type="Proteomes" id="UP001596915">
    <property type="component" value="Unassembled WGS sequence"/>
</dbReference>
<evidence type="ECO:0000313" key="3">
    <source>
        <dbReference type="Proteomes" id="UP001596915"/>
    </source>
</evidence>
<protein>
    <submittedName>
        <fullName evidence="2">Uncharacterized protein</fullName>
    </submittedName>
</protein>
<keyword evidence="1" id="KW-0472">Membrane</keyword>
<evidence type="ECO:0000313" key="2">
    <source>
        <dbReference type="EMBL" id="MFD0623029.1"/>
    </source>
</evidence>
<keyword evidence="1" id="KW-0812">Transmembrane</keyword>
<comment type="caution">
    <text evidence="2">The sequence shown here is derived from an EMBL/GenBank/DDBJ whole genome shotgun (WGS) entry which is preliminary data.</text>
</comment>
<keyword evidence="1" id="KW-1133">Transmembrane helix</keyword>
<accession>A0ABW2WT84</accession>
<sequence length="43" mass="5070">MVIAENVVSGLLVMLIAWGSRHVWLQWRRRRLRHAADRETGDN</sequence>
<proteinExistence type="predicted"/>
<evidence type="ECO:0000256" key="1">
    <source>
        <dbReference type="SAM" id="Phobius"/>
    </source>
</evidence>
<feature type="transmembrane region" description="Helical" evidence="1">
    <location>
        <begin position="6"/>
        <end position="24"/>
    </location>
</feature>
<dbReference type="EMBL" id="JBHTGL010000008">
    <property type="protein sequence ID" value="MFD0623029.1"/>
    <property type="molecule type" value="Genomic_DNA"/>
</dbReference>
<gene>
    <name evidence="2" type="ORF">ACFQ2K_09635</name>
</gene>
<organism evidence="2 3">
    <name type="scientific">Streptomyces sanglieri</name>
    <dbReference type="NCBI Taxonomy" id="193460"/>
    <lineage>
        <taxon>Bacteria</taxon>
        <taxon>Bacillati</taxon>
        <taxon>Actinomycetota</taxon>
        <taxon>Actinomycetes</taxon>
        <taxon>Kitasatosporales</taxon>
        <taxon>Streptomycetaceae</taxon>
        <taxon>Streptomyces</taxon>
    </lineage>
</organism>
<name>A0ABW2WT84_9ACTN</name>